<dbReference type="AlphaFoldDB" id="A0A645IJ13"/>
<evidence type="ECO:0000313" key="1">
    <source>
        <dbReference type="EMBL" id="MPN48294.1"/>
    </source>
</evidence>
<sequence>MRGQSDIRRILAEKGIEVIEEITCPGSFLFMKLGHPNAADLYQAAQRAKQIAK</sequence>
<gene>
    <name evidence="1" type="ORF">SDC9_195901</name>
</gene>
<accession>A0A645IJ13</accession>
<protein>
    <submittedName>
        <fullName evidence="1">Uncharacterized protein</fullName>
    </submittedName>
</protein>
<organism evidence="1">
    <name type="scientific">bioreactor metagenome</name>
    <dbReference type="NCBI Taxonomy" id="1076179"/>
    <lineage>
        <taxon>unclassified sequences</taxon>
        <taxon>metagenomes</taxon>
        <taxon>ecological metagenomes</taxon>
    </lineage>
</organism>
<reference evidence="1" key="1">
    <citation type="submission" date="2019-08" db="EMBL/GenBank/DDBJ databases">
        <authorList>
            <person name="Kucharzyk K."/>
            <person name="Murdoch R.W."/>
            <person name="Higgins S."/>
            <person name="Loffler F."/>
        </authorList>
    </citation>
    <scope>NUCLEOTIDE SEQUENCE</scope>
</reference>
<comment type="caution">
    <text evidence="1">The sequence shown here is derived from an EMBL/GenBank/DDBJ whole genome shotgun (WGS) entry which is preliminary data.</text>
</comment>
<name>A0A645IJ13_9ZZZZ</name>
<dbReference type="EMBL" id="VSSQ01110472">
    <property type="protein sequence ID" value="MPN48294.1"/>
    <property type="molecule type" value="Genomic_DNA"/>
</dbReference>
<proteinExistence type="predicted"/>